<evidence type="ECO:0000256" key="3">
    <source>
        <dbReference type="ARBA" id="ARBA00022723"/>
    </source>
</evidence>
<dbReference type="RefSeq" id="WP_093688420.1">
    <property type="nucleotide sequence ID" value="NZ_FNBU01000004.1"/>
</dbReference>
<feature type="binding site" evidence="10">
    <location>
        <begin position="287"/>
        <end position="290"/>
    </location>
    <ligand>
        <name>GMP</name>
        <dbReference type="ChEBI" id="CHEBI:58115"/>
    </ligand>
</feature>
<dbReference type="Proteomes" id="UP000243333">
    <property type="component" value="Unassembled WGS sequence"/>
</dbReference>
<feature type="binding site" evidence="10">
    <location>
        <position position="294"/>
    </location>
    <ligand>
        <name>GMP</name>
        <dbReference type="ChEBI" id="CHEBI:58115"/>
    </ligand>
</feature>
<feature type="binding site" evidence="10">
    <location>
        <begin position="255"/>
        <end position="256"/>
    </location>
    <ligand>
        <name>GMP</name>
        <dbReference type="ChEBI" id="CHEBI:58115"/>
    </ligand>
</feature>
<evidence type="ECO:0000313" key="13">
    <source>
        <dbReference type="Proteomes" id="UP000243333"/>
    </source>
</evidence>
<dbReference type="GO" id="GO:0042245">
    <property type="term" value="P:RNA repair"/>
    <property type="evidence" value="ECO:0007669"/>
    <property type="project" value="UniProtKB-KW"/>
</dbReference>
<feature type="binding site" evidence="10">
    <location>
        <begin position="147"/>
        <end position="151"/>
    </location>
    <ligand>
        <name>GMP</name>
        <dbReference type="ChEBI" id="CHEBI:58115"/>
    </ligand>
</feature>
<keyword evidence="5" id="KW-0692">RNA repair</keyword>
<feature type="binding site" evidence="10">
    <location>
        <position position="381"/>
    </location>
    <ligand>
        <name>GMP</name>
        <dbReference type="ChEBI" id="CHEBI:58115"/>
    </ligand>
</feature>
<evidence type="ECO:0000313" key="12">
    <source>
        <dbReference type="EMBL" id="SDF22045.1"/>
    </source>
</evidence>
<evidence type="ECO:0000256" key="6">
    <source>
        <dbReference type="ARBA" id="ARBA00023134"/>
    </source>
</evidence>
<dbReference type="Gene3D" id="3.90.1860.10">
    <property type="entry name" value="tRNA-splicing ligase RtcB"/>
    <property type="match status" value="1"/>
</dbReference>
<feature type="active site" description="GMP-histidine intermediate" evidence="9">
    <location>
        <position position="311"/>
    </location>
</feature>
<keyword evidence="13" id="KW-1185">Reference proteome</keyword>
<keyword evidence="7 11" id="KW-0464">Manganese</keyword>
<dbReference type="EC" id="6.5.1.8" evidence="1"/>
<evidence type="ECO:0000256" key="5">
    <source>
        <dbReference type="ARBA" id="ARBA00022800"/>
    </source>
</evidence>
<comment type="cofactor">
    <cofactor evidence="11">
        <name>Mn(2+)</name>
        <dbReference type="ChEBI" id="CHEBI:29035"/>
    </cofactor>
    <text evidence="11">Binds 2 manganese ions per subunit.</text>
</comment>
<keyword evidence="6 10" id="KW-0342">GTP-binding</keyword>
<feature type="binding site" evidence="11">
    <location>
        <position position="148"/>
    </location>
    <ligand>
        <name>Mn(2+)</name>
        <dbReference type="ChEBI" id="CHEBI:29035"/>
        <label>1</label>
    </ligand>
</feature>
<dbReference type="PANTHER" id="PTHR43749">
    <property type="entry name" value="RNA-SPLICING LIGASE RTCB"/>
    <property type="match status" value="1"/>
</dbReference>
<evidence type="ECO:0000256" key="9">
    <source>
        <dbReference type="PIRSR" id="PIRSR601233-1"/>
    </source>
</evidence>
<evidence type="ECO:0000256" key="10">
    <source>
        <dbReference type="PIRSR" id="PIRSR601233-2"/>
    </source>
</evidence>
<comment type="catalytic activity">
    <reaction evidence="8">
        <text>a 3'-end 3'-phospho-ribonucleotide-RNA + a 5'-end dephospho-ribonucleoside-RNA + GTP = a ribonucleotidyl-ribonucleotide-RNA + GMP + diphosphate</text>
        <dbReference type="Rhea" id="RHEA:68076"/>
        <dbReference type="Rhea" id="RHEA-COMP:10463"/>
        <dbReference type="Rhea" id="RHEA-COMP:13936"/>
        <dbReference type="Rhea" id="RHEA-COMP:17355"/>
        <dbReference type="ChEBI" id="CHEBI:33019"/>
        <dbReference type="ChEBI" id="CHEBI:37565"/>
        <dbReference type="ChEBI" id="CHEBI:58115"/>
        <dbReference type="ChEBI" id="CHEBI:83062"/>
        <dbReference type="ChEBI" id="CHEBI:138284"/>
        <dbReference type="ChEBI" id="CHEBI:173118"/>
        <dbReference type="EC" id="6.5.1.8"/>
    </reaction>
</comment>
<evidence type="ECO:0000256" key="1">
    <source>
        <dbReference type="ARBA" id="ARBA00012726"/>
    </source>
</evidence>
<dbReference type="GO" id="GO:0005525">
    <property type="term" value="F:GTP binding"/>
    <property type="evidence" value="ECO:0007669"/>
    <property type="project" value="UniProtKB-KW"/>
</dbReference>
<feature type="binding site" evidence="11">
    <location>
        <position position="72"/>
    </location>
    <ligand>
        <name>Mn(2+)</name>
        <dbReference type="ChEBI" id="CHEBI:29035"/>
        <label>1</label>
    </ligand>
</feature>
<evidence type="ECO:0000256" key="8">
    <source>
        <dbReference type="ARBA" id="ARBA00047746"/>
    </source>
</evidence>
<dbReference type="AlphaFoldDB" id="A0A1G7JAX1"/>
<dbReference type="Pfam" id="PF01139">
    <property type="entry name" value="RtcB"/>
    <property type="match status" value="2"/>
</dbReference>
<evidence type="ECO:0000256" key="4">
    <source>
        <dbReference type="ARBA" id="ARBA00022741"/>
    </source>
</evidence>
<dbReference type="GO" id="GO:0003909">
    <property type="term" value="F:DNA ligase activity"/>
    <property type="evidence" value="ECO:0007669"/>
    <property type="project" value="TreeGrafter"/>
</dbReference>
<keyword evidence="2 12" id="KW-0436">Ligase</keyword>
<organism evidence="12 13">
    <name type="scientific">Sporolituus thermophilus DSM 23256</name>
    <dbReference type="NCBI Taxonomy" id="1123285"/>
    <lineage>
        <taxon>Bacteria</taxon>
        <taxon>Bacillati</taxon>
        <taxon>Bacillota</taxon>
        <taxon>Negativicutes</taxon>
        <taxon>Selenomonadales</taxon>
        <taxon>Sporomusaceae</taxon>
        <taxon>Sporolituus</taxon>
    </lineage>
</organism>
<evidence type="ECO:0000256" key="11">
    <source>
        <dbReference type="PIRSR" id="PIRSR601233-3"/>
    </source>
</evidence>
<keyword evidence="3 11" id="KW-0479">Metal-binding</keyword>
<dbReference type="InterPro" id="IPR001233">
    <property type="entry name" value="RtcB"/>
</dbReference>
<dbReference type="SUPFAM" id="SSF103365">
    <property type="entry name" value="Hypothetical protein PH1602"/>
    <property type="match status" value="1"/>
</dbReference>
<reference evidence="13" key="1">
    <citation type="submission" date="2016-10" db="EMBL/GenBank/DDBJ databases">
        <authorList>
            <person name="Varghese N."/>
            <person name="Submissions S."/>
        </authorList>
    </citation>
    <scope>NUCLEOTIDE SEQUENCE [LARGE SCALE GENOMIC DNA]</scope>
    <source>
        <strain evidence="13">DSM 23256</strain>
    </source>
</reference>
<feature type="binding site" evidence="11">
    <location>
        <position position="255"/>
    </location>
    <ligand>
        <name>Mn(2+)</name>
        <dbReference type="ChEBI" id="CHEBI:29035"/>
        <label>2</label>
    </ligand>
</feature>
<dbReference type="OrthoDB" id="9802323at2"/>
<sequence>MKTWKNNNRIPIKCWTDNIEDDCLKQANNLANLPFAFHHIALMPDCHSGYGMPIGGVLAARNVVVPNAVGVDIGCGMVAVKTSAREITTEQVKKILGKAREVIPVGFKHHKEPQESDVFKEAPNHIPIIRQELQSAKYQLGTLGGGNHFIEIQKGDDGFIWLMIHSGSRNLGKKVADYYNNKAVELNKKWRSEVPKEWDLAFLPTDTAEGQNYIEAMNFCLAFAYANRSKMMDRFAKIFYDITGHTTVEQIDVHHNYAALEKHYGESVWVHRKGAIRMRKGEIGIIPGSMGTPSYIVEGLGNPESFHSASHGAGRKMSRRKANEVITEEMAQEAMKGIVYGSFNGKYDECPQAYKDIEEVIANELDLIKPLVKLVPLGVMKG</sequence>
<dbReference type="GO" id="GO:0030145">
    <property type="term" value="F:manganese ion binding"/>
    <property type="evidence" value="ECO:0007669"/>
    <property type="project" value="TreeGrafter"/>
</dbReference>
<dbReference type="PANTHER" id="PTHR43749:SF2">
    <property type="entry name" value="RNA-SPLICING LIGASE RTCB"/>
    <property type="match status" value="1"/>
</dbReference>
<evidence type="ECO:0000256" key="2">
    <source>
        <dbReference type="ARBA" id="ARBA00022598"/>
    </source>
</evidence>
<dbReference type="GO" id="GO:0006396">
    <property type="term" value="P:RNA processing"/>
    <property type="evidence" value="ECO:0007669"/>
    <property type="project" value="InterPro"/>
</dbReference>
<evidence type="ECO:0000256" key="7">
    <source>
        <dbReference type="ARBA" id="ARBA00023211"/>
    </source>
</evidence>
<gene>
    <name evidence="12" type="ORF">SAMN05660235_00858</name>
</gene>
<proteinExistence type="predicted"/>
<feature type="binding site" evidence="10">
    <location>
        <begin position="311"/>
        <end position="314"/>
    </location>
    <ligand>
        <name>GMP</name>
        <dbReference type="ChEBI" id="CHEBI:58115"/>
    </ligand>
</feature>
<dbReference type="InterPro" id="IPR036025">
    <property type="entry name" value="RtcB-like_sf"/>
</dbReference>
<protein>
    <recommendedName>
        <fullName evidence="1">3'-phosphate/5'-hydroxy nucleic acid ligase</fullName>
        <ecNumber evidence="1">6.5.1.8</ecNumber>
    </recommendedName>
</protein>
<name>A0A1G7JAX1_9FIRM</name>
<accession>A0A1G7JAX1</accession>
<dbReference type="STRING" id="1123285.SAMN05660235_00858"/>
<dbReference type="EMBL" id="FNBU01000004">
    <property type="protein sequence ID" value="SDF22045.1"/>
    <property type="molecule type" value="Genomic_DNA"/>
</dbReference>
<dbReference type="GO" id="GO:0170057">
    <property type="term" value="F:RNA ligase (GTP) activity"/>
    <property type="evidence" value="ECO:0007669"/>
    <property type="project" value="UniProtKB-EC"/>
</dbReference>
<dbReference type="GO" id="GO:0006281">
    <property type="term" value="P:DNA repair"/>
    <property type="evidence" value="ECO:0007669"/>
    <property type="project" value="TreeGrafter"/>
</dbReference>
<keyword evidence="4 10" id="KW-0547">Nucleotide-binding</keyword>
<dbReference type="InterPro" id="IPR052915">
    <property type="entry name" value="RtcB-like"/>
</dbReference>
<feature type="binding site" evidence="11">
    <location>
        <position position="165"/>
    </location>
    <ligand>
        <name>Mn(2+)</name>
        <dbReference type="ChEBI" id="CHEBI:29035"/>
        <label>2</label>
    </ligand>
</feature>